<dbReference type="Proteomes" id="UP000886998">
    <property type="component" value="Unassembled WGS sequence"/>
</dbReference>
<dbReference type="EMBL" id="BMAV01024538">
    <property type="protein sequence ID" value="GFS33789.1"/>
    <property type="molecule type" value="Genomic_DNA"/>
</dbReference>
<accession>A0A8X6I793</accession>
<reference evidence="2" key="1">
    <citation type="submission" date="2020-08" db="EMBL/GenBank/DDBJ databases">
        <title>Multicomponent nature underlies the extraordinary mechanical properties of spider dragline silk.</title>
        <authorList>
            <person name="Kono N."/>
            <person name="Nakamura H."/>
            <person name="Mori M."/>
            <person name="Yoshida Y."/>
            <person name="Ohtoshi R."/>
            <person name="Malay A.D."/>
            <person name="Moran D.A.P."/>
            <person name="Tomita M."/>
            <person name="Numata K."/>
            <person name="Arakawa K."/>
        </authorList>
    </citation>
    <scope>NUCLEOTIDE SEQUENCE</scope>
</reference>
<proteinExistence type="predicted"/>
<protein>
    <submittedName>
        <fullName evidence="2">Uncharacterized protein</fullName>
    </submittedName>
</protein>
<dbReference type="AlphaFoldDB" id="A0A8X6I793"/>
<keyword evidence="3" id="KW-1185">Reference proteome</keyword>
<evidence type="ECO:0000313" key="2">
    <source>
        <dbReference type="EMBL" id="GFS33789.1"/>
    </source>
</evidence>
<sequence>MMDTRLLETPFGHTHSHVLARLGRFLPSPYMHFGSPIAPYSVPLAAAHHAAAAHHHHAAAFDYGQAAAAAAAMAGGVPYSIDGILSMTPAGLTANGLSGPAGSGGGGGGPGDHNSHGKKGERNNLIL</sequence>
<name>A0A8X6I793_9ARAC</name>
<gene>
    <name evidence="2" type="primary">AVEN_133753_1</name>
    <name evidence="2" type="ORF">TNIN_468661</name>
</gene>
<evidence type="ECO:0000256" key="1">
    <source>
        <dbReference type="SAM" id="MobiDB-lite"/>
    </source>
</evidence>
<comment type="caution">
    <text evidence="2">The sequence shown here is derived from an EMBL/GenBank/DDBJ whole genome shotgun (WGS) entry which is preliminary data.</text>
</comment>
<dbReference type="OrthoDB" id="6435181at2759"/>
<evidence type="ECO:0000313" key="3">
    <source>
        <dbReference type="Proteomes" id="UP000886998"/>
    </source>
</evidence>
<feature type="region of interest" description="Disordered" evidence="1">
    <location>
        <begin position="95"/>
        <end position="127"/>
    </location>
</feature>
<feature type="compositionally biased region" description="Basic and acidic residues" evidence="1">
    <location>
        <begin position="113"/>
        <end position="127"/>
    </location>
</feature>
<organism evidence="2 3">
    <name type="scientific">Trichonephila inaurata madagascariensis</name>
    <dbReference type="NCBI Taxonomy" id="2747483"/>
    <lineage>
        <taxon>Eukaryota</taxon>
        <taxon>Metazoa</taxon>
        <taxon>Ecdysozoa</taxon>
        <taxon>Arthropoda</taxon>
        <taxon>Chelicerata</taxon>
        <taxon>Arachnida</taxon>
        <taxon>Araneae</taxon>
        <taxon>Araneomorphae</taxon>
        <taxon>Entelegynae</taxon>
        <taxon>Araneoidea</taxon>
        <taxon>Nephilidae</taxon>
        <taxon>Trichonephila</taxon>
        <taxon>Trichonephila inaurata</taxon>
    </lineage>
</organism>
<feature type="compositionally biased region" description="Gly residues" evidence="1">
    <location>
        <begin position="99"/>
        <end position="111"/>
    </location>
</feature>